<keyword evidence="3" id="KW-0804">Transcription</keyword>
<dbReference type="PROSITE" id="PS51071">
    <property type="entry name" value="HTH_RPIR"/>
    <property type="match status" value="1"/>
</dbReference>
<dbReference type="PROSITE" id="PS51464">
    <property type="entry name" value="SIS"/>
    <property type="match status" value="1"/>
</dbReference>
<dbReference type="InterPro" id="IPR001347">
    <property type="entry name" value="SIS_dom"/>
</dbReference>
<dbReference type="InterPro" id="IPR035472">
    <property type="entry name" value="RpiR-like_SIS"/>
</dbReference>
<dbReference type="InterPro" id="IPR046348">
    <property type="entry name" value="SIS_dom_sf"/>
</dbReference>
<dbReference type="CDD" id="cd05013">
    <property type="entry name" value="SIS_RpiR"/>
    <property type="match status" value="1"/>
</dbReference>
<dbReference type="Proteomes" id="UP000761264">
    <property type="component" value="Unassembled WGS sequence"/>
</dbReference>
<dbReference type="Gene3D" id="3.40.50.10490">
    <property type="entry name" value="Glucose-6-phosphate isomerase like protein, domain 1"/>
    <property type="match status" value="1"/>
</dbReference>
<evidence type="ECO:0000313" key="7">
    <source>
        <dbReference type="Proteomes" id="UP000761264"/>
    </source>
</evidence>
<dbReference type="PANTHER" id="PTHR30514">
    <property type="entry name" value="GLUCOKINASE"/>
    <property type="match status" value="1"/>
</dbReference>
<organism evidence="6 7">
    <name type="scientific">Pelagibius litoralis</name>
    <dbReference type="NCBI Taxonomy" id="374515"/>
    <lineage>
        <taxon>Bacteria</taxon>
        <taxon>Pseudomonadati</taxon>
        <taxon>Pseudomonadota</taxon>
        <taxon>Alphaproteobacteria</taxon>
        <taxon>Rhodospirillales</taxon>
        <taxon>Rhodovibrionaceae</taxon>
        <taxon>Pelagibius</taxon>
    </lineage>
</organism>
<dbReference type="Pfam" id="PF01380">
    <property type="entry name" value="SIS"/>
    <property type="match status" value="1"/>
</dbReference>
<evidence type="ECO:0000256" key="3">
    <source>
        <dbReference type="ARBA" id="ARBA00023163"/>
    </source>
</evidence>
<keyword evidence="7" id="KW-1185">Reference proteome</keyword>
<dbReference type="SUPFAM" id="SSF46689">
    <property type="entry name" value="Homeodomain-like"/>
    <property type="match status" value="1"/>
</dbReference>
<dbReference type="PANTHER" id="PTHR30514:SF1">
    <property type="entry name" value="HTH-TYPE TRANSCRIPTIONAL REGULATOR HEXR-RELATED"/>
    <property type="match status" value="1"/>
</dbReference>
<sequence>MSKVVDIISQMRKLEGSFPKREQKVADYVLGNLERVVYLRLNEIAEASGVSDATVNRFCQTLGCAGFKDFRISIAQNVAVSLQYLGGPSDELSPKDQLVTQVFGALIDTLNLARNQLDTGPLQAAIKAMAAANRVAFYGVGGSSANVAREGANRLFRLGIPAEAHSDGYLQRMLASTLDEGDVLFTVSSSGSPAELLDSVAIAQQYGAQTISLTKTASDLARATQISIEVDLPEDQDIFKPTSSRLVFIAIIDVLATGIARARSEIVKEKLRRIRSSLAPLSKDVGPKPVGD</sequence>
<reference evidence="6" key="1">
    <citation type="submission" date="2020-03" db="EMBL/GenBank/DDBJ databases">
        <title>Genome of Pelagibius litoralis DSM 21314T.</title>
        <authorList>
            <person name="Wang G."/>
        </authorList>
    </citation>
    <scope>NUCLEOTIDE SEQUENCE</scope>
    <source>
        <strain evidence="6">DSM 21314</strain>
    </source>
</reference>
<evidence type="ECO:0000313" key="6">
    <source>
        <dbReference type="EMBL" id="NIA70573.1"/>
    </source>
</evidence>
<dbReference type="InterPro" id="IPR036388">
    <property type="entry name" value="WH-like_DNA-bd_sf"/>
</dbReference>
<keyword evidence="2" id="KW-0238">DNA-binding</keyword>
<dbReference type="EMBL" id="JAAQPH010000015">
    <property type="protein sequence ID" value="NIA70573.1"/>
    <property type="molecule type" value="Genomic_DNA"/>
</dbReference>
<evidence type="ECO:0000259" key="5">
    <source>
        <dbReference type="PROSITE" id="PS51464"/>
    </source>
</evidence>
<dbReference type="GO" id="GO:0003700">
    <property type="term" value="F:DNA-binding transcription factor activity"/>
    <property type="evidence" value="ECO:0007669"/>
    <property type="project" value="InterPro"/>
</dbReference>
<protein>
    <submittedName>
        <fullName evidence="6">MurR/RpiR family transcriptional regulator</fullName>
    </submittedName>
</protein>
<proteinExistence type="predicted"/>
<feature type="domain" description="HTH rpiR-type" evidence="4">
    <location>
        <begin position="5"/>
        <end position="81"/>
    </location>
</feature>
<dbReference type="InterPro" id="IPR047640">
    <property type="entry name" value="RpiR-like"/>
</dbReference>
<dbReference type="GO" id="GO:0003677">
    <property type="term" value="F:DNA binding"/>
    <property type="evidence" value="ECO:0007669"/>
    <property type="project" value="UniProtKB-KW"/>
</dbReference>
<evidence type="ECO:0000256" key="1">
    <source>
        <dbReference type="ARBA" id="ARBA00023015"/>
    </source>
</evidence>
<dbReference type="InterPro" id="IPR009057">
    <property type="entry name" value="Homeodomain-like_sf"/>
</dbReference>
<feature type="domain" description="SIS" evidence="5">
    <location>
        <begin position="125"/>
        <end position="265"/>
    </location>
</feature>
<dbReference type="InterPro" id="IPR000281">
    <property type="entry name" value="HTH_RpiR"/>
</dbReference>
<name>A0A967K8P6_9PROT</name>
<dbReference type="Gene3D" id="1.10.10.10">
    <property type="entry name" value="Winged helix-like DNA-binding domain superfamily/Winged helix DNA-binding domain"/>
    <property type="match status" value="1"/>
</dbReference>
<gene>
    <name evidence="6" type="ORF">HBA54_18410</name>
</gene>
<dbReference type="AlphaFoldDB" id="A0A967K8P6"/>
<dbReference type="Pfam" id="PF01418">
    <property type="entry name" value="HTH_6"/>
    <property type="match status" value="1"/>
</dbReference>
<evidence type="ECO:0000256" key="2">
    <source>
        <dbReference type="ARBA" id="ARBA00023125"/>
    </source>
</evidence>
<accession>A0A967K8P6</accession>
<evidence type="ECO:0000259" key="4">
    <source>
        <dbReference type="PROSITE" id="PS51071"/>
    </source>
</evidence>
<comment type="caution">
    <text evidence="6">The sequence shown here is derived from an EMBL/GenBank/DDBJ whole genome shotgun (WGS) entry which is preliminary data.</text>
</comment>
<keyword evidence="1" id="KW-0805">Transcription regulation</keyword>
<dbReference type="GO" id="GO:0097367">
    <property type="term" value="F:carbohydrate derivative binding"/>
    <property type="evidence" value="ECO:0007669"/>
    <property type="project" value="InterPro"/>
</dbReference>
<dbReference type="SUPFAM" id="SSF53697">
    <property type="entry name" value="SIS domain"/>
    <property type="match status" value="1"/>
</dbReference>
<dbReference type="GO" id="GO:1901135">
    <property type="term" value="P:carbohydrate derivative metabolic process"/>
    <property type="evidence" value="ECO:0007669"/>
    <property type="project" value="InterPro"/>
</dbReference>